<dbReference type="Pfam" id="PF25597">
    <property type="entry name" value="SH3_retrovirus"/>
    <property type="match status" value="1"/>
</dbReference>
<feature type="compositionally biased region" description="Acidic residues" evidence="5">
    <location>
        <begin position="945"/>
        <end position="963"/>
    </location>
</feature>
<dbReference type="SUPFAM" id="SSF56300">
    <property type="entry name" value="Metallo-dependent phosphatases"/>
    <property type="match status" value="1"/>
</dbReference>
<dbReference type="InterPro" id="IPR054722">
    <property type="entry name" value="PolX-like_BBD"/>
</dbReference>
<accession>A0AAP0B177</accession>
<evidence type="ECO:0000259" key="6">
    <source>
        <dbReference type="PROSITE" id="PS50994"/>
    </source>
</evidence>
<organism evidence="7 8">
    <name type="scientific">Platanthera zijinensis</name>
    <dbReference type="NCBI Taxonomy" id="2320716"/>
    <lineage>
        <taxon>Eukaryota</taxon>
        <taxon>Viridiplantae</taxon>
        <taxon>Streptophyta</taxon>
        <taxon>Embryophyta</taxon>
        <taxon>Tracheophyta</taxon>
        <taxon>Spermatophyta</taxon>
        <taxon>Magnoliopsida</taxon>
        <taxon>Liliopsida</taxon>
        <taxon>Asparagales</taxon>
        <taxon>Orchidaceae</taxon>
        <taxon>Orchidoideae</taxon>
        <taxon>Orchideae</taxon>
        <taxon>Orchidinae</taxon>
        <taxon>Platanthera</taxon>
    </lineage>
</organism>
<gene>
    <name evidence="7" type="ORF">KSP39_PZI019842</name>
</gene>
<dbReference type="PANTHER" id="PTHR42648:SF28">
    <property type="entry name" value="TRANSPOSON-ENCODED PROTEIN WITH RIBONUCLEASE H-LIKE AND RETROVIRUS ZINC FINGER-LIKE DOMAINS"/>
    <property type="match status" value="1"/>
</dbReference>
<evidence type="ECO:0000256" key="2">
    <source>
        <dbReference type="ARBA" id="ARBA00022723"/>
    </source>
</evidence>
<dbReference type="Pfam" id="PF00665">
    <property type="entry name" value="rve"/>
    <property type="match status" value="1"/>
</dbReference>
<feature type="region of interest" description="Disordered" evidence="5">
    <location>
        <begin position="911"/>
        <end position="979"/>
    </location>
</feature>
<feature type="domain" description="Integrase catalytic" evidence="6">
    <location>
        <begin position="671"/>
        <end position="838"/>
    </location>
</feature>
<dbReference type="InterPro" id="IPR057670">
    <property type="entry name" value="SH3_retrovirus"/>
</dbReference>
<protein>
    <recommendedName>
        <fullName evidence="6">Integrase catalytic domain-containing protein</fullName>
    </recommendedName>
</protein>
<dbReference type="Pfam" id="PF14223">
    <property type="entry name" value="Retrotran_gag_2"/>
    <property type="match status" value="1"/>
</dbReference>
<dbReference type="Proteomes" id="UP001418222">
    <property type="component" value="Unassembled WGS sequence"/>
</dbReference>
<keyword evidence="1" id="KW-0645">Protease</keyword>
<dbReference type="InterPro" id="IPR012337">
    <property type="entry name" value="RNaseH-like_sf"/>
</dbReference>
<keyword evidence="8" id="KW-1185">Reference proteome</keyword>
<dbReference type="Pfam" id="PF22936">
    <property type="entry name" value="Pol_BBD"/>
    <property type="match status" value="1"/>
</dbReference>
<dbReference type="GO" id="GO:0046872">
    <property type="term" value="F:metal ion binding"/>
    <property type="evidence" value="ECO:0007669"/>
    <property type="project" value="UniProtKB-KW"/>
</dbReference>
<dbReference type="PROSITE" id="PS50994">
    <property type="entry name" value="INTEGRASE"/>
    <property type="match status" value="1"/>
</dbReference>
<reference evidence="7 8" key="1">
    <citation type="journal article" date="2022" name="Nat. Plants">
        <title>Genomes of leafy and leafless Platanthera orchids illuminate the evolution of mycoheterotrophy.</title>
        <authorList>
            <person name="Li M.H."/>
            <person name="Liu K.W."/>
            <person name="Li Z."/>
            <person name="Lu H.C."/>
            <person name="Ye Q.L."/>
            <person name="Zhang D."/>
            <person name="Wang J.Y."/>
            <person name="Li Y.F."/>
            <person name="Zhong Z.M."/>
            <person name="Liu X."/>
            <person name="Yu X."/>
            <person name="Liu D.K."/>
            <person name="Tu X.D."/>
            <person name="Liu B."/>
            <person name="Hao Y."/>
            <person name="Liao X.Y."/>
            <person name="Jiang Y.T."/>
            <person name="Sun W.H."/>
            <person name="Chen J."/>
            <person name="Chen Y.Q."/>
            <person name="Ai Y."/>
            <person name="Zhai J.W."/>
            <person name="Wu S.S."/>
            <person name="Zhou Z."/>
            <person name="Hsiao Y.Y."/>
            <person name="Wu W.L."/>
            <person name="Chen Y.Y."/>
            <person name="Lin Y.F."/>
            <person name="Hsu J.L."/>
            <person name="Li C.Y."/>
            <person name="Wang Z.W."/>
            <person name="Zhao X."/>
            <person name="Zhong W.Y."/>
            <person name="Ma X.K."/>
            <person name="Ma L."/>
            <person name="Huang J."/>
            <person name="Chen G.Z."/>
            <person name="Huang M.Z."/>
            <person name="Huang L."/>
            <person name="Peng D.H."/>
            <person name="Luo Y.B."/>
            <person name="Zou S.Q."/>
            <person name="Chen S.P."/>
            <person name="Lan S."/>
            <person name="Tsai W.C."/>
            <person name="Van de Peer Y."/>
            <person name="Liu Z.J."/>
        </authorList>
    </citation>
    <scope>NUCLEOTIDE SEQUENCE [LARGE SCALE GENOMIC DNA]</scope>
    <source>
        <strain evidence="7">Lor287</strain>
    </source>
</reference>
<keyword evidence="2" id="KW-0479">Metal-binding</keyword>
<dbReference type="Gene3D" id="3.60.21.10">
    <property type="match status" value="1"/>
</dbReference>
<name>A0AAP0B177_9ASPA</name>
<dbReference type="Pfam" id="PF13976">
    <property type="entry name" value="gag_pre-integrs"/>
    <property type="match status" value="1"/>
</dbReference>
<comment type="caution">
    <text evidence="7">The sequence shown here is derived from an EMBL/GenBank/DDBJ whole genome shotgun (WGS) entry which is preliminary data.</text>
</comment>
<dbReference type="SUPFAM" id="SSF53098">
    <property type="entry name" value="Ribonuclease H-like"/>
    <property type="match status" value="1"/>
</dbReference>
<evidence type="ECO:0000256" key="4">
    <source>
        <dbReference type="ARBA" id="ARBA00022801"/>
    </source>
</evidence>
<keyword evidence="3" id="KW-0064">Aspartyl protease</keyword>
<dbReference type="EMBL" id="JBBWWQ010000017">
    <property type="protein sequence ID" value="KAK8923592.1"/>
    <property type="molecule type" value="Genomic_DNA"/>
</dbReference>
<proteinExistence type="predicted"/>
<evidence type="ECO:0000313" key="7">
    <source>
        <dbReference type="EMBL" id="KAK8923592.1"/>
    </source>
</evidence>
<dbReference type="GO" id="GO:0015074">
    <property type="term" value="P:DNA integration"/>
    <property type="evidence" value="ECO:0007669"/>
    <property type="project" value="InterPro"/>
</dbReference>
<dbReference type="PANTHER" id="PTHR42648">
    <property type="entry name" value="TRANSPOSASE, PUTATIVE-RELATED"/>
    <property type="match status" value="1"/>
</dbReference>
<dbReference type="Gene3D" id="3.30.420.10">
    <property type="entry name" value="Ribonuclease H-like superfamily/Ribonuclease H"/>
    <property type="match status" value="1"/>
</dbReference>
<keyword evidence="4" id="KW-0378">Hydrolase</keyword>
<dbReference type="GO" id="GO:0003676">
    <property type="term" value="F:nucleic acid binding"/>
    <property type="evidence" value="ECO:0007669"/>
    <property type="project" value="InterPro"/>
</dbReference>
<dbReference type="InterPro" id="IPR036397">
    <property type="entry name" value="RNaseH_sf"/>
</dbReference>
<sequence>MHTNTQISEVHPKQGYVPYPLPFSVLVITKRNTDYKGFKDLNRSYLNSCFWTRNKGRTPSGSPPKSSYAPPKGMPAAQFVIEHCLSTVDRQKQPRLIFLAHRVLGYSSGEFYAEEGSFEEPMGRESLQELWQKYKVDIAFYGHVHNYERTCPVFQVVVIRCGSMVEIVPCACGGGESPRTVVSPASWFSKMELTSEQMVKLNGANYHQWHLLMEDLIYVKGWHAPIFEEIPKDMDPAKWQVEHRKLCGFIRRFVEPNVYNHVASITDAKELWRTLETLYAKSTGINKLALLTKLGEFRYREGSSIMDHVNEFQGIIDQLTAMKVTFEDEVNTLWLLKSLPDSWEMVKIALINSSPQGIITMEIAKSGILNEEVRRKSQGTSGSSSRADVLFTETRGRGRIKSRGRKEERSQSRGTSRSRYQNVECHFCHKKGHIKKFCYAWKNEQKKGVAIEAKEESHTAAVVSSDEDDVVIVGDEITAALSCDDRRWIVDSGASAHVSHNWELFATYTTHECGVLRMGNGNTSKVLGRGDVHLKTSTGVLLILRDVRHVPDIRFNLLSVGKLGDEGHTSIFGGDFWKLVRGSLVMAKGYRESGLYYMEGRPEDPHANSVRDEGSISLWHRRLAHISQKGLNCLQKKKLLSDLSADHMERCEHCMAGKQNRVSFRRHQSTRRSEPLELVHTDICGPMKVPTRGGAQYFVIFIDDWSRKVWVYPLKTKDQVLETFRRFHAEMERQSGKKLLCIRSDNRGEYVGPFDEYCKDHGIRHEKTPPPPKTPQLNGVAERMNRTLMERVRCMLSESKLPEMFWGEALFTTTHVINLSPSYPLDEDVPNRVWYGKDPSYSHLRVFGCRAFVHIPKDERSKLESKTRKCIFLGYGHNGELGYRFFDPVAKKLVRSRDAVFCEEQIGGDLEKIGESGSDSRSAELPIGSDDHVEETVEPVPAQGAEDDVEEPGAAEELAEEEPAPAPKPVLRRSDRARHPPARYSASEFFLLTDAAEPESYSEAVESAERHHWMASMQEEMQSLRTNHTYDLVRLPKGKKALKNRWIFRLKEGASPTPPRYKARLVVKGFAQRQGIDFDEIFSPVVKMSSIRVVLGLAARLDLEVEQMDVKTAFLHGDLEEELYMEQPDGYCIRGKEGYVCRLKKSLYGLKQAPRQWYRKFETFMGEIDFTKTTLDHCVFVKQYAPEDFVILLLYVDDMLIIGKKTPRITELKRQLSSKFEMKDLGPAKTILGMHIRRDRGTRFLWLSQERYIRKVLQRFSMDQAKKVSTPLAAHFKLTADQCPSTPEEKEAMQKAPYASAVGSLMYAMVCTRPDIAHVIGVVSRFLSNPGKEHWSAVKWILRYLQGTTDLSLRFGGSEPELLGYTDADMAGDLDSRKSTSGYLMLFAGGAVSWASRLQKCVALSTIEAEFIAVTEAGKELLWMKRFVRELGFTQDRYMLMCDSQSAIHLGKNSMFHSRSKHIDTRYHWIRDVVEKKELELLKVHTDDNGADMLTKVVTRGKFETCVRIAGMAVSSDSM</sequence>
<dbReference type="InterPro" id="IPR001584">
    <property type="entry name" value="Integrase_cat-core"/>
</dbReference>
<evidence type="ECO:0000256" key="1">
    <source>
        <dbReference type="ARBA" id="ARBA00022670"/>
    </source>
</evidence>
<dbReference type="CDD" id="cd09272">
    <property type="entry name" value="RNase_HI_RT_Ty1"/>
    <property type="match status" value="1"/>
</dbReference>
<dbReference type="InterPro" id="IPR043502">
    <property type="entry name" value="DNA/RNA_pol_sf"/>
</dbReference>
<dbReference type="InterPro" id="IPR025724">
    <property type="entry name" value="GAG-pre-integrase_dom"/>
</dbReference>
<evidence type="ECO:0000313" key="8">
    <source>
        <dbReference type="Proteomes" id="UP001418222"/>
    </source>
</evidence>
<dbReference type="GO" id="GO:0006508">
    <property type="term" value="P:proteolysis"/>
    <property type="evidence" value="ECO:0007669"/>
    <property type="project" value="UniProtKB-KW"/>
</dbReference>
<dbReference type="InterPro" id="IPR013103">
    <property type="entry name" value="RVT_2"/>
</dbReference>
<evidence type="ECO:0000256" key="5">
    <source>
        <dbReference type="SAM" id="MobiDB-lite"/>
    </source>
</evidence>
<dbReference type="Pfam" id="PF07727">
    <property type="entry name" value="RVT_2"/>
    <property type="match status" value="1"/>
</dbReference>
<evidence type="ECO:0000256" key="3">
    <source>
        <dbReference type="ARBA" id="ARBA00022750"/>
    </source>
</evidence>
<dbReference type="GO" id="GO:0004190">
    <property type="term" value="F:aspartic-type endopeptidase activity"/>
    <property type="evidence" value="ECO:0007669"/>
    <property type="project" value="UniProtKB-KW"/>
</dbReference>
<dbReference type="SUPFAM" id="SSF56672">
    <property type="entry name" value="DNA/RNA polymerases"/>
    <property type="match status" value="1"/>
</dbReference>
<dbReference type="InterPro" id="IPR039537">
    <property type="entry name" value="Retrotran_Ty1/copia-like"/>
</dbReference>
<dbReference type="InterPro" id="IPR029052">
    <property type="entry name" value="Metallo-depent_PP-like"/>
</dbReference>